<evidence type="ECO:0000259" key="4">
    <source>
        <dbReference type="PROSITE" id="PS51781"/>
    </source>
</evidence>
<dbReference type="AlphaFoldDB" id="A0A433RRW1"/>
<dbReference type="InterPro" id="IPR050695">
    <property type="entry name" value="N-acetylmuramoyl_amidase_3"/>
</dbReference>
<feature type="signal peptide" evidence="3">
    <location>
        <begin position="1"/>
        <end position="32"/>
    </location>
</feature>
<dbReference type="GO" id="GO:0008745">
    <property type="term" value="F:N-acetylmuramoyl-L-alanine amidase activity"/>
    <property type="evidence" value="ECO:0007669"/>
    <property type="project" value="InterPro"/>
</dbReference>
<dbReference type="Proteomes" id="UP000288623">
    <property type="component" value="Unassembled WGS sequence"/>
</dbReference>
<dbReference type="GO" id="GO:0009253">
    <property type="term" value="P:peptidoglycan catabolic process"/>
    <property type="evidence" value="ECO:0007669"/>
    <property type="project" value="InterPro"/>
</dbReference>
<dbReference type="InterPro" id="IPR036028">
    <property type="entry name" value="SH3-like_dom_sf"/>
</dbReference>
<accession>A0A433RRW1</accession>
<dbReference type="InterPro" id="IPR003646">
    <property type="entry name" value="SH3-like_bac-type"/>
</dbReference>
<gene>
    <name evidence="5" type="ORF">QI30_13225</name>
</gene>
<evidence type="ECO:0000313" key="5">
    <source>
        <dbReference type="EMBL" id="RUS54374.1"/>
    </source>
</evidence>
<dbReference type="Gene3D" id="3.40.630.40">
    <property type="entry name" value="Zn-dependent exopeptidases"/>
    <property type="match status" value="1"/>
</dbReference>
<dbReference type="SMART" id="SM00287">
    <property type="entry name" value="SH3b"/>
    <property type="match status" value="3"/>
</dbReference>
<dbReference type="InterPro" id="IPR002508">
    <property type="entry name" value="MurNAc-LAA_cat"/>
</dbReference>
<reference evidence="5 6" key="1">
    <citation type="submission" date="2014-11" db="EMBL/GenBank/DDBJ databases">
        <title>Genome sequence and analysis of novel Kurthia sp.</title>
        <authorList>
            <person name="Lawson J.N."/>
            <person name="Gonzalez J.E."/>
            <person name="Rinauldi L."/>
            <person name="Xuan Z."/>
            <person name="Firman A."/>
            <person name="Shaddox L."/>
            <person name="Trudeau A."/>
            <person name="Shah S."/>
            <person name="Reiman D."/>
        </authorList>
    </citation>
    <scope>NUCLEOTIDE SEQUENCE [LARGE SCALE GENOMIC DNA]</scope>
    <source>
        <strain evidence="5 6">3B1D</strain>
    </source>
</reference>
<dbReference type="EMBL" id="JTFC01000032">
    <property type="protein sequence ID" value="RUS54374.1"/>
    <property type="molecule type" value="Genomic_DNA"/>
</dbReference>
<dbReference type="Gene3D" id="2.30.30.40">
    <property type="entry name" value="SH3 Domains"/>
    <property type="match status" value="3"/>
</dbReference>
<keyword evidence="3" id="KW-0732">Signal</keyword>
<feature type="chain" id="PRO_5019512216" description="SH3b domain-containing protein" evidence="3">
    <location>
        <begin position="33"/>
        <end position="458"/>
    </location>
</feature>
<sequence>MNKKLSKIMLFMIAAMLVISTVMISKPGTSHAATTTYKTTDSLNVRIGPGVKYSKVKTLKKGAIVTKVKTKGNWWQVKYTASKTGWVNAKYLKAVKTVTATTPAKKTYYYVTEPTGLNMRASYTVSSKKVGVTIPYGAKVTIKKTAKNGWIQVTYGGKTGWINADERYGFKSTTNISFAASAPSQIKYVLVHDDMNVRSLPSTVAPKLGTVSTNYSARILRVSDSNWAEIQYSDSQKGWISLKTSDTTVTTEKPDQVSKPVNGSLAGIKVVVDAGHGGGDPGAGGKDLSGKYVSESTLTLASAKALKAQIESVGGTVYMTREGTGALSSNKTTDLGLRAKLAAKKGANAFISLHYNSAAASSAAGIETLYYQSTSKEFANTIHKNMAEAIKEEYPTMKDRGLKYQNVMVLRENSVFATLVELGFVSNPSELSRINTDAYRAVVAEGITNGIIEYYGRD</sequence>
<dbReference type="Pfam" id="PF08239">
    <property type="entry name" value="SH3_3"/>
    <property type="match status" value="3"/>
</dbReference>
<organism evidence="5 6">
    <name type="scientific">Candidatus Kurthia intestinigallinarum</name>
    <dbReference type="NCBI Taxonomy" id="1562256"/>
    <lineage>
        <taxon>Bacteria</taxon>
        <taxon>Bacillati</taxon>
        <taxon>Bacillota</taxon>
        <taxon>Bacilli</taxon>
        <taxon>Bacillales</taxon>
        <taxon>Caryophanaceae</taxon>
        <taxon>Kurthia</taxon>
    </lineage>
</organism>
<dbReference type="SUPFAM" id="SSF53187">
    <property type="entry name" value="Zn-dependent exopeptidases"/>
    <property type="match status" value="1"/>
</dbReference>
<dbReference type="PANTHER" id="PTHR30404:SF0">
    <property type="entry name" value="N-ACETYLMURAMOYL-L-ALANINE AMIDASE AMIC"/>
    <property type="match status" value="1"/>
</dbReference>
<dbReference type="RefSeq" id="WP_126991103.1">
    <property type="nucleotide sequence ID" value="NZ_JTFC01000032.1"/>
</dbReference>
<dbReference type="SMART" id="SM00646">
    <property type="entry name" value="Ami_3"/>
    <property type="match status" value="1"/>
</dbReference>
<keyword evidence="1" id="KW-0378">Hydrolase</keyword>
<feature type="domain" description="SH3b" evidence="4">
    <location>
        <begin position="184"/>
        <end position="251"/>
    </location>
</feature>
<evidence type="ECO:0000256" key="1">
    <source>
        <dbReference type="ARBA" id="ARBA00022801"/>
    </source>
</evidence>
<dbReference type="GO" id="GO:0030288">
    <property type="term" value="C:outer membrane-bounded periplasmic space"/>
    <property type="evidence" value="ECO:0007669"/>
    <property type="project" value="TreeGrafter"/>
</dbReference>
<dbReference type="GO" id="GO:0071555">
    <property type="term" value="P:cell wall organization"/>
    <property type="evidence" value="ECO:0007669"/>
    <property type="project" value="UniProtKB-KW"/>
</dbReference>
<evidence type="ECO:0000313" key="6">
    <source>
        <dbReference type="Proteomes" id="UP000288623"/>
    </source>
</evidence>
<proteinExistence type="predicted"/>
<evidence type="ECO:0000256" key="2">
    <source>
        <dbReference type="ARBA" id="ARBA00023316"/>
    </source>
</evidence>
<keyword evidence="2" id="KW-0961">Cell wall biogenesis/degradation</keyword>
<dbReference type="OrthoDB" id="9806267at2"/>
<dbReference type="PANTHER" id="PTHR30404">
    <property type="entry name" value="N-ACETYLMURAMOYL-L-ALANINE AMIDASE"/>
    <property type="match status" value="1"/>
</dbReference>
<dbReference type="SUPFAM" id="SSF50044">
    <property type="entry name" value="SH3-domain"/>
    <property type="match status" value="1"/>
</dbReference>
<protein>
    <recommendedName>
        <fullName evidence="4">SH3b domain-containing protein</fullName>
    </recommendedName>
</protein>
<dbReference type="PROSITE" id="PS51781">
    <property type="entry name" value="SH3B"/>
    <property type="match status" value="3"/>
</dbReference>
<feature type="domain" description="SH3b" evidence="4">
    <location>
        <begin position="106"/>
        <end position="175"/>
    </location>
</feature>
<evidence type="ECO:0000256" key="3">
    <source>
        <dbReference type="SAM" id="SignalP"/>
    </source>
</evidence>
<dbReference type="Pfam" id="PF01520">
    <property type="entry name" value="Amidase_3"/>
    <property type="match status" value="1"/>
</dbReference>
<dbReference type="CDD" id="cd02696">
    <property type="entry name" value="MurNAc-LAA"/>
    <property type="match status" value="1"/>
</dbReference>
<comment type="caution">
    <text evidence="5">The sequence shown here is derived from an EMBL/GenBank/DDBJ whole genome shotgun (WGS) entry which is preliminary data.</text>
</comment>
<keyword evidence="6" id="KW-1185">Reference proteome</keyword>
<feature type="domain" description="SH3b" evidence="4">
    <location>
        <begin position="33"/>
        <end position="96"/>
    </location>
</feature>
<name>A0A433RRW1_9BACL</name>